<evidence type="ECO:0000256" key="1">
    <source>
        <dbReference type="SAM" id="MobiDB-lite"/>
    </source>
</evidence>
<protein>
    <recommendedName>
        <fullName evidence="2">DUF1266 domain-containing protein</fullName>
    </recommendedName>
</protein>
<evidence type="ECO:0000259" key="2">
    <source>
        <dbReference type="Pfam" id="PF06889"/>
    </source>
</evidence>
<evidence type="ECO:0000313" key="3">
    <source>
        <dbReference type="EMBL" id="ARF64218.1"/>
    </source>
</evidence>
<feature type="domain" description="DUF1266" evidence="2">
    <location>
        <begin position="286"/>
        <end position="482"/>
    </location>
</feature>
<proteinExistence type="predicted"/>
<dbReference type="InterPro" id="IPR009677">
    <property type="entry name" value="DUF1266"/>
</dbReference>
<evidence type="ECO:0000313" key="4">
    <source>
        <dbReference type="Proteomes" id="UP000192445"/>
    </source>
</evidence>
<reference evidence="3 4" key="1">
    <citation type="submission" date="2017-03" db="EMBL/GenBank/DDBJ databases">
        <title>Complete Genome Sequence of a natural compounds producer, Streptomyces violaceus S21.</title>
        <authorList>
            <person name="Zhong C."/>
            <person name="Zhao Z."/>
            <person name="Fu J."/>
            <person name="Zong G."/>
            <person name="Qin R."/>
            <person name="Cao G."/>
        </authorList>
    </citation>
    <scope>NUCLEOTIDE SEQUENCE [LARGE SCALE GENOMIC DNA]</scope>
    <source>
        <strain evidence="3 4">S21</strain>
    </source>
</reference>
<dbReference type="EMBL" id="CP020570">
    <property type="protein sequence ID" value="ARF64218.1"/>
    <property type="molecule type" value="Genomic_DNA"/>
</dbReference>
<organism evidence="3 4">
    <name type="scientific">Streptomyces violaceoruber</name>
    <dbReference type="NCBI Taxonomy" id="1935"/>
    <lineage>
        <taxon>Bacteria</taxon>
        <taxon>Bacillati</taxon>
        <taxon>Actinomycetota</taxon>
        <taxon>Actinomycetes</taxon>
        <taxon>Kitasatosporales</taxon>
        <taxon>Streptomycetaceae</taxon>
        <taxon>Streptomyces</taxon>
        <taxon>Streptomyces violaceoruber group</taxon>
    </lineage>
</organism>
<accession>A0A1V0UGY5</accession>
<name>A0A1V0UGY5_STRVN</name>
<dbReference type="Proteomes" id="UP000192445">
    <property type="component" value="Chromosome"/>
</dbReference>
<feature type="compositionally biased region" description="Gly residues" evidence="1">
    <location>
        <begin position="68"/>
        <end position="91"/>
    </location>
</feature>
<sequence length="483" mass="51687">MPPGHDGYGAGPGTQAPGGYGAGPGTQAHGWHGAGPGTQAHGWHGAGPGTQAHGWHGAGPGTQAHGWHGQGTGTKAPGGYGTGPGTAGGAPGVAAQRVVGAPQGHFAPTEVERELAAASAGGDQDAVLDVLARTRLYVLVPRMHADVPDWTAPLPTFRDPASRRTCVPVLTPGLLPPWHPEWVFRAVDLGELARSWPYDARRLAVNHGTAFAVLLDAGPRRSKAWQRADARSGAAREGRLLTDAAGPLHGPLAHGLALGAHLAVNNGIVWNRLGAVYQDYATDRARLRSPWGVQHRADLRDRLGSLMQYRLVGRVQEGVLRARHTLALRLERPPTRAEWTEAVERAFAARDAGDRAEAHRALHRFVRYEDRFRADGVLAPDRRIDTLAAFDLGRAVNVVRLALSARLSDPLGAEQDVLRLSEPARRAYSSWADFSLGYALARLVHGDDADGTPGEESLYQQSLAQHRILTQDPASPYRNIPWS</sequence>
<gene>
    <name evidence="3" type="ORF">B1H20_24685</name>
</gene>
<dbReference type="STRING" id="1935.B1H20_24685"/>
<feature type="compositionally biased region" description="Gly residues" evidence="1">
    <location>
        <begin position="1"/>
        <end position="24"/>
    </location>
</feature>
<feature type="region of interest" description="Disordered" evidence="1">
    <location>
        <begin position="1"/>
        <end position="92"/>
    </location>
</feature>
<dbReference type="AlphaFoldDB" id="A0A1V0UGY5"/>
<dbReference type="KEGG" id="svu:B1H20_24685"/>
<dbReference type="Pfam" id="PF06889">
    <property type="entry name" value="DUF1266"/>
    <property type="match status" value="1"/>
</dbReference>